<protein>
    <submittedName>
        <fullName evidence="2">Uncharacterized protein</fullName>
    </submittedName>
</protein>
<dbReference type="Proteomes" id="UP001497453">
    <property type="component" value="Chromosome 8"/>
</dbReference>
<dbReference type="EMBL" id="OZ037951">
    <property type="protein sequence ID" value="CAL1714745.1"/>
    <property type="molecule type" value="Genomic_DNA"/>
</dbReference>
<evidence type="ECO:0000256" key="1">
    <source>
        <dbReference type="SAM" id="MobiDB-lite"/>
    </source>
</evidence>
<feature type="compositionally biased region" description="Pro residues" evidence="1">
    <location>
        <begin position="108"/>
        <end position="123"/>
    </location>
</feature>
<organism evidence="2 3">
    <name type="scientific">Somion occarium</name>
    <dbReference type="NCBI Taxonomy" id="3059160"/>
    <lineage>
        <taxon>Eukaryota</taxon>
        <taxon>Fungi</taxon>
        <taxon>Dikarya</taxon>
        <taxon>Basidiomycota</taxon>
        <taxon>Agaricomycotina</taxon>
        <taxon>Agaricomycetes</taxon>
        <taxon>Polyporales</taxon>
        <taxon>Cerrenaceae</taxon>
        <taxon>Somion</taxon>
    </lineage>
</organism>
<accession>A0ABP1E458</accession>
<feature type="compositionally biased region" description="Basic and acidic residues" evidence="1">
    <location>
        <begin position="173"/>
        <end position="196"/>
    </location>
</feature>
<evidence type="ECO:0000313" key="2">
    <source>
        <dbReference type="EMBL" id="CAL1714745.1"/>
    </source>
</evidence>
<evidence type="ECO:0000313" key="3">
    <source>
        <dbReference type="Proteomes" id="UP001497453"/>
    </source>
</evidence>
<feature type="region of interest" description="Disordered" evidence="1">
    <location>
        <begin position="47"/>
        <end position="127"/>
    </location>
</feature>
<feature type="compositionally biased region" description="Low complexity" evidence="1">
    <location>
        <begin position="81"/>
        <end position="95"/>
    </location>
</feature>
<feature type="region of interest" description="Disordered" evidence="1">
    <location>
        <begin position="173"/>
        <end position="204"/>
    </location>
</feature>
<gene>
    <name evidence="2" type="ORF">GFSPODELE1_LOCUS9910</name>
</gene>
<feature type="compositionally biased region" description="Low complexity" evidence="1">
    <location>
        <begin position="63"/>
        <end position="73"/>
    </location>
</feature>
<proteinExistence type="predicted"/>
<sequence>MHPYHWYHRGPSRLLWFIIGAGTASWWIKSKDAHNFKVRHCSRHQIPPESYQAPAPVPPPSPADSATPQPSASVPAPGGYQAQTQAPPRQQQNAPSDWGWGWNSSWSPIPPSSPSSPPPPPPFERWDEEKVRMQELGRQANEKFTEISEATLDTVLSTVETLKAKLAEHRAQREQQARELQAMREEQMRQYEEWKKSQPPRHIV</sequence>
<name>A0ABP1E458_9APHY</name>
<reference evidence="3" key="1">
    <citation type="submission" date="2024-04" db="EMBL/GenBank/DDBJ databases">
        <authorList>
            <person name="Shaw F."/>
            <person name="Minotto A."/>
        </authorList>
    </citation>
    <scope>NUCLEOTIDE SEQUENCE [LARGE SCALE GENOMIC DNA]</scope>
</reference>
<keyword evidence="3" id="KW-1185">Reference proteome</keyword>